<reference evidence="12 13" key="1">
    <citation type="submission" date="2024-08" db="EMBL/GenBank/DDBJ databases">
        <authorList>
            <person name="Cucini C."/>
            <person name="Frati F."/>
        </authorList>
    </citation>
    <scope>NUCLEOTIDE SEQUENCE [LARGE SCALE GENOMIC DNA]</scope>
</reference>
<comment type="subcellular location">
    <subcellularLocation>
        <location evidence="1">Mitochondrion</location>
    </subcellularLocation>
</comment>
<accession>A0ABP1Q8N8</accession>
<evidence type="ECO:0000313" key="12">
    <source>
        <dbReference type="EMBL" id="CAL8089878.1"/>
    </source>
</evidence>
<keyword evidence="5" id="KW-0810">Translation regulation</keyword>
<evidence type="ECO:0000256" key="8">
    <source>
        <dbReference type="ARBA" id="ARBA00022980"/>
    </source>
</evidence>
<evidence type="ECO:0000256" key="4">
    <source>
        <dbReference type="ARBA" id="ARBA00022737"/>
    </source>
</evidence>
<keyword evidence="4" id="KW-0677">Repeat</keyword>
<keyword evidence="9" id="KW-0496">Mitochondrion</keyword>
<sequence>MSMSVKCVFRDWCKHRRSFNIRGFAKSVEYKPKLKPKALIALERQKEEEELLRRKNLTLPKLESIKIPQRIDRDPTAILKALASTVGRDYTAAHYRFHDDPYLIPSSNSAKRNFALSKESGKKAAKWIRQQHAELFQHREADPPIEAFFPTPTFTEESNVDEPTLTDLIKQGHLSDAVNVYNILKNKGIDISKDGQQAFLELLCYCNEVELLEDDLIEERWYKSGMMSRERLKNSWKERGLAETVFQEINEPDIRAYCALIRGRAKFYQVEKAWQLYQEVLGKSLKVDVETYNSLIKIVNFLREATDLRWQLVQELLHDMESNSVQPNLGTLNAILETLSTIGNVKEARTLCLQTLAEFKKLGIEPSLASYYFLLTTFCKDRGPISTILADILKELRGKELTIQDPKDTFFFVTAMDVARNHLQNLELADSINELLFTSNNYDLIGDSFKESIYYRHYVALKCNLEPFDVFMQYYDKIVPNIYTPEPGIMEEILKSMELSSAIEYLPKLWSDMVIFDHTLRESLLALVLNLTAAYFPDVEEGVVSDSSKLAEQFSQISWKIWGIIENQDRERSRVINWTGKMLGDLMTVQLKSRNFRNACEIIKKLLQNNQDILGIPTLDSLRLFLDSAIEENSGSMCLACLQYINDCGFPEVVELAEEVHEKVKLDSIQVAKLSNIVGFDMASKSRSSLD</sequence>
<dbReference type="Pfam" id="PF13812">
    <property type="entry name" value="PPR_3"/>
    <property type="match status" value="1"/>
</dbReference>
<keyword evidence="8" id="KW-0689">Ribosomal protein</keyword>
<dbReference type="Gene3D" id="1.25.40.10">
    <property type="entry name" value="Tetratricopeptide repeat domain"/>
    <property type="match status" value="2"/>
</dbReference>
<comment type="similarity">
    <text evidence="2">Belongs to the mitochondrion-specific ribosomal protein mS39 family.</text>
</comment>
<keyword evidence="7" id="KW-0809">Transit peptide</keyword>
<evidence type="ECO:0000256" key="7">
    <source>
        <dbReference type="ARBA" id="ARBA00022946"/>
    </source>
</evidence>
<dbReference type="PANTHER" id="PTHR16276">
    <property type="entry name" value="PENTATRICOPEPTIDE REPEAT DOMAIN-CONTAINING PROTEIN 3"/>
    <property type="match status" value="1"/>
</dbReference>
<keyword evidence="13" id="KW-1185">Reference proteome</keyword>
<keyword evidence="10" id="KW-0687">Ribonucleoprotein</keyword>
<dbReference type="InterPro" id="IPR002885">
    <property type="entry name" value="PPR_rpt"/>
</dbReference>
<proteinExistence type="inferred from homology"/>
<evidence type="ECO:0000256" key="3">
    <source>
        <dbReference type="ARBA" id="ARBA00022730"/>
    </source>
</evidence>
<name>A0ABP1Q8N8_9HEXA</name>
<dbReference type="InterPro" id="IPR011990">
    <property type="entry name" value="TPR-like_helical_dom_sf"/>
</dbReference>
<gene>
    <name evidence="12" type="ORF">ODALV1_LOCUS7492</name>
</gene>
<evidence type="ECO:0000256" key="9">
    <source>
        <dbReference type="ARBA" id="ARBA00023128"/>
    </source>
</evidence>
<organism evidence="12 13">
    <name type="scientific">Orchesella dallaii</name>
    <dbReference type="NCBI Taxonomy" id="48710"/>
    <lineage>
        <taxon>Eukaryota</taxon>
        <taxon>Metazoa</taxon>
        <taxon>Ecdysozoa</taxon>
        <taxon>Arthropoda</taxon>
        <taxon>Hexapoda</taxon>
        <taxon>Collembola</taxon>
        <taxon>Entomobryomorpha</taxon>
        <taxon>Entomobryoidea</taxon>
        <taxon>Orchesellidae</taxon>
        <taxon>Orchesellinae</taxon>
        <taxon>Orchesella</taxon>
    </lineage>
</organism>
<evidence type="ECO:0000256" key="6">
    <source>
        <dbReference type="ARBA" id="ARBA00022884"/>
    </source>
</evidence>
<keyword evidence="3" id="KW-0699">rRNA-binding</keyword>
<evidence type="ECO:0000256" key="11">
    <source>
        <dbReference type="ARBA" id="ARBA00035134"/>
    </source>
</evidence>
<evidence type="ECO:0000256" key="5">
    <source>
        <dbReference type="ARBA" id="ARBA00022845"/>
    </source>
</evidence>
<evidence type="ECO:0000313" key="13">
    <source>
        <dbReference type="Proteomes" id="UP001642540"/>
    </source>
</evidence>
<protein>
    <recommendedName>
        <fullName evidence="11">Small ribosomal subunit protein mS39</fullName>
    </recommendedName>
</protein>
<comment type="caution">
    <text evidence="12">The sequence shown here is derived from an EMBL/GenBank/DDBJ whole genome shotgun (WGS) entry which is preliminary data.</text>
</comment>
<dbReference type="EMBL" id="CAXLJM020000024">
    <property type="protein sequence ID" value="CAL8089878.1"/>
    <property type="molecule type" value="Genomic_DNA"/>
</dbReference>
<dbReference type="InterPro" id="IPR037387">
    <property type="entry name" value="PTCD3"/>
</dbReference>
<dbReference type="PANTHER" id="PTHR16276:SF1">
    <property type="entry name" value="SMALL RIBOSOMAL SUBUNIT PROTEIN MS39"/>
    <property type="match status" value="1"/>
</dbReference>
<evidence type="ECO:0000256" key="1">
    <source>
        <dbReference type="ARBA" id="ARBA00004173"/>
    </source>
</evidence>
<keyword evidence="6" id="KW-0694">RNA-binding</keyword>
<dbReference type="Proteomes" id="UP001642540">
    <property type="component" value="Unassembled WGS sequence"/>
</dbReference>
<evidence type="ECO:0000256" key="2">
    <source>
        <dbReference type="ARBA" id="ARBA00008551"/>
    </source>
</evidence>
<evidence type="ECO:0000256" key="10">
    <source>
        <dbReference type="ARBA" id="ARBA00023274"/>
    </source>
</evidence>
<dbReference type="Pfam" id="PF22330">
    <property type="entry name" value="Rib_mS39_PPR"/>
    <property type="match status" value="1"/>
</dbReference>
<dbReference type="InterPro" id="IPR055063">
    <property type="entry name" value="Rib_mS39_PPR"/>
</dbReference>